<name>A0A165P5U3_EXIGL</name>
<proteinExistence type="predicted"/>
<evidence type="ECO:0000313" key="1">
    <source>
        <dbReference type="EMBL" id="KZW01695.1"/>
    </source>
</evidence>
<dbReference type="EMBL" id="KV425892">
    <property type="protein sequence ID" value="KZW01695.1"/>
    <property type="molecule type" value="Genomic_DNA"/>
</dbReference>
<dbReference type="Proteomes" id="UP000077266">
    <property type="component" value="Unassembled WGS sequence"/>
</dbReference>
<keyword evidence="2" id="KW-1185">Reference proteome</keyword>
<gene>
    <name evidence="1" type="ORF">EXIGLDRAFT_717266</name>
</gene>
<dbReference type="InParanoid" id="A0A165P5U3"/>
<evidence type="ECO:0000313" key="2">
    <source>
        <dbReference type="Proteomes" id="UP000077266"/>
    </source>
</evidence>
<reference evidence="1 2" key="1">
    <citation type="journal article" date="2016" name="Mol. Biol. Evol.">
        <title>Comparative Genomics of Early-Diverging Mushroom-Forming Fungi Provides Insights into the Origins of Lignocellulose Decay Capabilities.</title>
        <authorList>
            <person name="Nagy L.G."/>
            <person name="Riley R."/>
            <person name="Tritt A."/>
            <person name="Adam C."/>
            <person name="Daum C."/>
            <person name="Floudas D."/>
            <person name="Sun H."/>
            <person name="Yadav J.S."/>
            <person name="Pangilinan J."/>
            <person name="Larsson K.H."/>
            <person name="Matsuura K."/>
            <person name="Barry K."/>
            <person name="Labutti K."/>
            <person name="Kuo R."/>
            <person name="Ohm R.A."/>
            <person name="Bhattacharya S.S."/>
            <person name="Shirouzu T."/>
            <person name="Yoshinaga Y."/>
            <person name="Martin F.M."/>
            <person name="Grigoriev I.V."/>
            <person name="Hibbett D.S."/>
        </authorList>
    </citation>
    <scope>NUCLEOTIDE SEQUENCE [LARGE SCALE GENOMIC DNA]</scope>
    <source>
        <strain evidence="1 2">HHB12029</strain>
    </source>
</reference>
<accession>A0A165P5U3</accession>
<sequence>MTLFVTTDARTPRCRTSSRIGGTTSCARADARSSEHHPPLAANLMPVPKPSSALLASHNGGTYFVDLPGHGRGHNKLVDFAYVVGAASVGTKNVVANARNVEDGCAGKTLRTFLRLTTAACASHSRRPRRPAPRVRYAPLLYYDAAQRWVYFREHNVRIRRESRFRWFSSPDNRCDTFFDTDAELSCSLVHKCGHTVALSC</sequence>
<organism evidence="1 2">
    <name type="scientific">Exidia glandulosa HHB12029</name>
    <dbReference type="NCBI Taxonomy" id="1314781"/>
    <lineage>
        <taxon>Eukaryota</taxon>
        <taxon>Fungi</taxon>
        <taxon>Dikarya</taxon>
        <taxon>Basidiomycota</taxon>
        <taxon>Agaricomycotina</taxon>
        <taxon>Agaricomycetes</taxon>
        <taxon>Auriculariales</taxon>
        <taxon>Exidiaceae</taxon>
        <taxon>Exidia</taxon>
    </lineage>
</organism>
<dbReference type="AlphaFoldDB" id="A0A165P5U3"/>
<protein>
    <submittedName>
        <fullName evidence="1">Uncharacterized protein</fullName>
    </submittedName>
</protein>